<evidence type="ECO:0000313" key="2">
    <source>
        <dbReference type="WBParaSite" id="SVE_0466900.1"/>
    </source>
</evidence>
<reference evidence="2" key="2">
    <citation type="submission" date="2015-08" db="UniProtKB">
        <authorList>
            <consortium name="WormBaseParasite"/>
        </authorList>
    </citation>
    <scope>IDENTIFICATION</scope>
</reference>
<reference evidence="1" key="1">
    <citation type="submission" date="2014-07" db="EMBL/GenBank/DDBJ databases">
        <authorList>
            <person name="Martin A.A"/>
            <person name="De Silva N."/>
        </authorList>
    </citation>
    <scope>NUCLEOTIDE SEQUENCE</scope>
</reference>
<sequence length="146" mass="16453">MENFKNYKLFSQSLISESGVWNNNILFSFGFKLPSSQEEDLGNVYSTNHCNNDSGIIITRKMLINDNDVNNSVDFPSSRYSFPSYEFDSCKLNCPGVSSDDEGTIESCISGFIEMSDSENSFYDILDTSEDGSYTVYRMAISNQPK</sequence>
<protein>
    <submittedName>
        <fullName evidence="2">TLDc domain-containing protein</fullName>
    </submittedName>
</protein>
<dbReference type="Proteomes" id="UP000035680">
    <property type="component" value="Unassembled WGS sequence"/>
</dbReference>
<name>A0A0K0F773_STRVS</name>
<dbReference type="AlphaFoldDB" id="A0A0K0F773"/>
<organism evidence="1 2">
    <name type="scientific">Strongyloides venezuelensis</name>
    <name type="common">Threadworm</name>
    <dbReference type="NCBI Taxonomy" id="75913"/>
    <lineage>
        <taxon>Eukaryota</taxon>
        <taxon>Metazoa</taxon>
        <taxon>Ecdysozoa</taxon>
        <taxon>Nematoda</taxon>
        <taxon>Chromadorea</taxon>
        <taxon>Rhabditida</taxon>
        <taxon>Tylenchina</taxon>
        <taxon>Panagrolaimomorpha</taxon>
        <taxon>Strongyloidoidea</taxon>
        <taxon>Strongyloididae</taxon>
        <taxon>Strongyloides</taxon>
    </lineage>
</organism>
<proteinExistence type="predicted"/>
<accession>A0A0K0F773</accession>
<dbReference type="WBParaSite" id="SVE_0466900.1">
    <property type="protein sequence ID" value="SVE_0466900.1"/>
    <property type="gene ID" value="SVE_0466900"/>
</dbReference>
<keyword evidence="1" id="KW-1185">Reference proteome</keyword>
<evidence type="ECO:0000313" key="1">
    <source>
        <dbReference type="Proteomes" id="UP000035680"/>
    </source>
</evidence>